<accession>A0ABS3ARE0</accession>
<gene>
    <name evidence="4" type="primary">astB</name>
    <name evidence="4" type="ORF">JYU14_02475</name>
</gene>
<dbReference type="HAMAP" id="MF_01172">
    <property type="entry name" value="AstB"/>
    <property type="match status" value="1"/>
</dbReference>
<evidence type="ECO:0000256" key="1">
    <source>
        <dbReference type="ARBA" id="ARBA00022503"/>
    </source>
</evidence>
<keyword evidence="2 4" id="KW-0378">Hydrolase</keyword>
<dbReference type="PANTHER" id="PTHR30420">
    <property type="entry name" value="N-SUCCINYLARGININE DIHYDROLASE"/>
    <property type="match status" value="1"/>
</dbReference>
<dbReference type="EC" id="3.5.3.23" evidence="3"/>
<dbReference type="InterPro" id="IPR007079">
    <property type="entry name" value="SuccinylArg_d-Hdrlase_AstB"/>
</dbReference>
<dbReference type="PANTHER" id="PTHR30420:SF2">
    <property type="entry name" value="N-SUCCINYLARGININE DIHYDROLASE"/>
    <property type="match status" value="1"/>
</dbReference>
<dbReference type="Proteomes" id="UP000722121">
    <property type="component" value="Unassembled WGS sequence"/>
</dbReference>
<dbReference type="NCBIfam" id="NF009789">
    <property type="entry name" value="PRK13281.1"/>
    <property type="match status" value="1"/>
</dbReference>
<organism evidence="4 5">
    <name type="scientific">Simkania negevensis</name>
    <dbReference type="NCBI Taxonomy" id="83561"/>
    <lineage>
        <taxon>Bacteria</taxon>
        <taxon>Pseudomonadati</taxon>
        <taxon>Chlamydiota</taxon>
        <taxon>Chlamydiia</taxon>
        <taxon>Parachlamydiales</taxon>
        <taxon>Simkaniaceae</taxon>
        <taxon>Simkania</taxon>
    </lineage>
</organism>
<keyword evidence="1" id="KW-0056">Arginine metabolism</keyword>
<evidence type="ECO:0000313" key="5">
    <source>
        <dbReference type="Proteomes" id="UP000722121"/>
    </source>
</evidence>
<dbReference type="GO" id="GO:0009015">
    <property type="term" value="F:N-succinylarginine dihydrolase activity"/>
    <property type="evidence" value="ECO:0007669"/>
    <property type="project" value="UniProtKB-EC"/>
</dbReference>
<dbReference type="Pfam" id="PF04996">
    <property type="entry name" value="AstB"/>
    <property type="match status" value="1"/>
</dbReference>
<evidence type="ECO:0000256" key="3">
    <source>
        <dbReference type="NCBIfam" id="TIGR03241"/>
    </source>
</evidence>
<protein>
    <recommendedName>
        <fullName evidence="3">N-succinylarginine dihydrolase</fullName>
        <ecNumber evidence="3">3.5.3.23</ecNumber>
    </recommendedName>
</protein>
<evidence type="ECO:0000256" key="2">
    <source>
        <dbReference type="ARBA" id="ARBA00022801"/>
    </source>
</evidence>
<dbReference type="Gene3D" id="3.75.10.20">
    <property type="entry name" value="Succinylarginine dihydrolase"/>
    <property type="match status" value="1"/>
</dbReference>
<dbReference type="NCBIfam" id="TIGR03241">
    <property type="entry name" value="arg_catab_astB"/>
    <property type="match status" value="1"/>
</dbReference>
<proteinExistence type="inferred from homology"/>
<sequence length="451" mass="50044">MMSSIEANFDGLVGPTHAFEGLSYGNLASMASAGRRSNPRKGALQALEKAKKLYDLGLVQGILPPHPRPDIATLRSLGFSGSDYDVVQQAYNYSPHLLSQLSSSASMWAANSATVAPSIDTKDKRLHFTPANLQTNPHRAIEAAFTSQVLKSVFADSNTFVHHPPLPLGQWFSDEGAANHTRFCKTHGSIGIHLFVYGKETTVHNTPPCQYRYPPRQSLEASMAIARRHLLSMESLIFAHQSPEAIDAGVFHNDVISVGNESLFLYHEKSFVNTQKVVEEIAEKIGSNCNTSPTLINITSKELPIEDAVKSYLFNSQLVTLPSGMMHLICPEECLEISNAKNVINRILKEENPIEQVHFSSLNESMWNGGGPACLRLRVVLTEEEVNKVEGNVLMNDDLFADLTQWVKTHYRDRFQIEDLLDKEYLDSIHRALDGLTEILGLGSIYPFQLV</sequence>
<dbReference type="SUPFAM" id="SSF55909">
    <property type="entry name" value="Pentein"/>
    <property type="match status" value="1"/>
</dbReference>
<dbReference type="InterPro" id="IPR037031">
    <property type="entry name" value="AstB_sf"/>
</dbReference>
<comment type="caution">
    <text evidence="4">The sequence shown here is derived from an EMBL/GenBank/DDBJ whole genome shotgun (WGS) entry which is preliminary data.</text>
</comment>
<reference evidence="4 5" key="1">
    <citation type="submission" date="2021-02" db="EMBL/GenBank/DDBJ databases">
        <title>Activity-based single-cell genomes from oceanic crustal fluid captures similar information to metagenomic and metatranscriptomic surveys with orders of magnitude less sampling.</title>
        <authorList>
            <person name="D'Angelo T.S."/>
            <person name="Orcutt B.N."/>
        </authorList>
    </citation>
    <scope>NUCLEOTIDE SEQUENCE [LARGE SCALE GENOMIC DNA]</scope>
    <source>
        <strain evidence="4">AH-315-G07</strain>
    </source>
</reference>
<evidence type="ECO:0000313" key="4">
    <source>
        <dbReference type="EMBL" id="MBN4066928.1"/>
    </source>
</evidence>
<dbReference type="EMBL" id="JAFITR010000039">
    <property type="protein sequence ID" value="MBN4066928.1"/>
    <property type="molecule type" value="Genomic_DNA"/>
</dbReference>
<name>A0ABS3ARE0_9BACT</name>
<keyword evidence="5" id="KW-1185">Reference proteome</keyword>